<dbReference type="CDD" id="cd07377">
    <property type="entry name" value="WHTH_GntR"/>
    <property type="match status" value="1"/>
</dbReference>
<dbReference type="PANTHER" id="PTHR38445">
    <property type="entry name" value="HTH-TYPE TRANSCRIPTIONAL REPRESSOR YTRA"/>
    <property type="match status" value="1"/>
</dbReference>
<evidence type="ECO:0000313" key="5">
    <source>
        <dbReference type="EMBL" id="CDN30983.1"/>
    </source>
</evidence>
<keyword evidence="2" id="KW-0238">DNA-binding</keyword>
<accession>A0A060RB25</accession>
<dbReference type="PANTHER" id="PTHR38445:SF10">
    <property type="entry name" value="GNTR-FAMILY TRANSCRIPTIONAL REGULATOR"/>
    <property type="match status" value="1"/>
</dbReference>
<keyword evidence="3" id="KW-0804">Transcription</keyword>
<dbReference type="KEGG" id="rbc:BN938_0883"/>
<dbReference type="Pfam" id="PF00392">
    <property type="entry name" value="GntR"/>
    <property type="match status" value="1"/>
</dbReference>
<reference evidence="5 6" key="1">
    <citation type="journal article" date="2015" name="Genome Announc.">
        <title>Complete Genome Sequence of the Novel Leech Symbiont Mucinivorans hirudinis M3T.</title>
        <authorList>
            <person name="Nelson M.C."/>
            <person name="Bomar L."/>
            <person name="Graf J."/>
        </authorList>
    </citation>
    <scope>NUCLEOTIDE SEQUENCE [LARGE SCALE GENOMIC DNA]</scope>
    <source>
        <strain evidence="6">M3</strain>
    </source>
</reference>
<dbReference type="EMBL" id="HG934468">
    <property type="protein sequence ID" value="CDN30983.1"/>
    <property type="molecule type" value="Genomic_DNA"/>
</dbReference>
<evidence type="ECO:0000256" key="3">
    <source>
        <dbReference type="ARBA" id="ARBA00023163"/>
    </source>
</evidence>
<dbReference type="InterPro" id="IPR000524">
    <property type="entry name" value="Tscrpt_reg_HTH_GntR"/>
</dbReference>
<sequence>MDFKDNRPIYLQIAALVCARIVEGEWQERIPSVRDLGSELGVNPNTCMRSYEYLTREDIIVIKRGIGYFVAEGAREKIVAMQRREFIEDTLPDIFAQMRSLGITIEELIKFYHVS</sequence>
<dbReference type="Proteomes" id="UP000027616">
    <property type="component" value="Chromosome I"/>
</dbReference>
<dbReference type="InterPro" id="IPR036390">
    <property type="entry name" value="WH_DNA-bd_sf"/>
</dbReference>
<dbReference type="GO" id="GO:0003700">
    <property type="term" value="F:DNA-binding transcription factor activity"/>
    <property type="evidence" value="ECO:0007669"/>
    <property type="project" value="InterPro"/>
</dbReference>
<evidence type="ECO:0000256" key="2">
    <source>
        <dbReference type="ARBA" id="ARBA00023125"/>
    </source>
</evidence>
<dbReference type="HOGENOM" id="CLU_017584_10_0_10"/>
<evidence type="ECO:0000259" key="4">
    <source>
        <dbReference type="SMART" id="SM00345"/>
    </source>
</evidence>
<organism evidence="5 6">
    <name type="scientific">Mucinivorans hirudinis</name>
    <dbReference type="NCBI Taxonomy" id="1433126"/>
    <lineage>
        <taxon>Bacteria</taxon>
        <taxon>Pseudomonadati</taxon>
        <taxon>Bacteroidota</taxon>
        <taxon>Bacteroidia</taxon>
        <taxon>Bacteroidales</taxon>
        <taxon>Rikenellaceae</taxon>
        <taxon>Mucinivorans</taxon>
    </lineage>
</organism>
<name>A0A060RB25_9BACT</name>
<dbReference type="Gene3D" id="1.10.287.100">
    <property type="match status" value="1"/>
</dbReference>
<dbReference type="GO" id="GO:0003677">
    <property type="term" value="F:DNA binding"/>
    <property type="evidence" value="ECO:0007669"/>
    <property type="project" value="UniProtKB-KW"/>
</dbReference>
<dbReference type="Gene3D" id="1.10.10.10">
    <property type="entry name" value="Winged helix-like DNA-binding domain superfamily/Winged helix DNA-binding domain"/>
    <property type="match status" value="1"/>
</dbReference>
<proteinExistence type="predicted"/>
<dbReference type="SUPFAM" id="SSF46785">
    <property type="entry name" value="Winged helix' DNA-binding domain"/>
    <property type="match status" value="1"/>
</dbReference>
<dbReference type="SMART" id="SM00345">
    <property type="entry name" value="HTH_GNTR"/>
    <property type="match status" value="1"/>
</dbReference>
<dbReference type="InterPro" id="IPR036388">
    <property type="entry name" value="WH-like_DNA-bd_sf"/>
</dbReference>
<gene>
    <name evidence="5" type="ORF">BN938_0883</name>
</gene>
<dbReference type="eggNOG" id="COG1725">
    <property type="taxonomic scope" value="Bacteria"/>
</dbReference>
<dbReference type="STRING" id="1433126.BN938_0883"/>
<protein>
    <submittedName>
        <fullName evidence="5">Transcriptional regulator, GntR family</fullName>
    </submittedName>
</protein>
<keyword evidence="6" id="KW-1185">Reference proteome</keyword>
<dbReference type="AlphaFoldDB" id="A0A060RB25"/>
<evidence type="ECO:0000313" key="6">
    <source>
        <dbReference type="Proteomes" id="UP000027616"/>
    </source>
</evidence>
<keyword evidence="1" id="KW-0805">Transcription regulation</keyword>
<dbReference type="OrthoDB" id="362473at2"/>
<feature type="domain" description="HTH gntR-type" evidence="4">
    <location>
        <begin position="13"/>
        <end position="70"/>
    </location>
</feature>
<evidence type="ECO:0000256" key="1">
    <source>
        <dbReference type="ARBA" id="ARBA00023015"/>
    </source>
</evidence>